<evidence type="ECO:0000313" key="2">
    <source>
        <dbReference type="Proteomes" id="UP001164250"/>
    </source>
</evidence>
<accession>A0ACC1AYV1</accession>
<dbReference type="EMBL" id="CM047903">
    <property type="protein sequence ID" value="KAJ0091814.1"/>
    <property type="molecule type" value="Genomic_DNA"/>
</dbReference>
<protein>
    <submittedName>
        <fullName evidence="1">Uncharacterized protein</fullName>
    </submittedName>
</protein>
<name>A0ACC1AYV1_9ROSI</name>
<dbReference type="Proteomes" id="UP001164250">
    <property type="component" value="Chromosome 7"/>
</dbReference>
<reference evidence="2" key="1">
    <citation type="journal article" date="2023" name="G3 (Bethesda)">
        <title>Genome assembly and association tests identify interacting loci associated with vigor, precocity, and sex in interspecific pistachio rootstocks.</title>
        <authorList>
            <person name="Palmer W."/>
            <person name="Jacygrad E."/>
            <person name="Sagayaradj S."/>
            <person name="Cavanaugh K."/>
            <person name="Han R."/>
            <person name="Bertier L."/>
            <person name="Beede B."/>
            <person name="Kafkas S."/>
            <person name="Golino D."/>
            <person name="Preece J."/>
            <person name="Michelmore R."/>
        </authorList>
    </citation>
    <scope>NUCLEOTIDE SEQUENCE [LARGE SCALE GENOMIC DNA]</scope>
</reference>
<gene>
    <name evidence="1" type="ORF">Patl1_24925</name>
</gene>
<keyword evidence="2" id="KW-1185">Reference proteome</keyword>
<organism evidence="1 2">
    <name type="scientific">Pistacia atlantica</name>
    <dbReference type="NCBI Taxonomy" id="434234"/>
    <lineage>
        <taxon>Eukaryota</taxon>
        <taxon>Viridiplantae</taxon>
        <taxon>Streptophyta</taxon>
        <taxon>Embryophyta</taxon>
        <taxon>Tracheophyta</taxon>
        <taxon>Spermatophyta</taxon>
        <taxon>Magnoliopsida</taxon>
        <taxon>eudicotyledons</taxon>
        <taxon>Gunneridae</taxon>
        <taxon>Pentapetalae</taxon>
        <taxon>rosids</taxon>
        <taxon>malvids</taxon>
        <taxon>Sapindales</taxon>
        <taxon>Anacardiaceae</taxon>
        <taxon>Pistacia</taxon>
    </lineage>
</organism>
<comment type="caution">
    <text evidence="1">The sequence shown here is derived from an EMBL/GenBank/DDBJ whole genome shotgun (WGS) entry which is preliminary data.</text>
</comment>
<sequence>MGERLVDSEIHGFHTLRAIFVRICGILKVLCCIVIWMLGPMMEEAKTRWLRPNEIHAILCNSKYFSINAKPVNLPKSNYFLLQT</sequence>
<proteinExistence type="predicted"/>
<evidence type="ECO:0000313" key="1">
    <source>
        <dbReference type="EMBL" id="KAJ0091814.1"/>
    </source>
</evidence>